<protein>
    <submittedName>
        <fullName evidence="1">Uncharacterized protein</fullName>
    </submittedName>
</protein>
<name>A0A840USZ5_9BACT</name>
<sequence length="94" mass="10474">MKELVCHIQAEYAGKPVTTMTLEMPTELLEQINRTAALEDTDAASIINCFVHQGLMNNKAAVKRLEFAEHARKVMKGQGINQDTIDEIFIKLGS</sequence>
<evidence type="ECO:0000313" key="2">
    <source>
        <dbReference type="Proteomes" id="UP000539642"/>
    </source>
</evidence>
<dbReference type="RefSeq" id="WP_183352131.1">
    <property type="nucleotide sequence ID" value="NZ_JACHEO010000023.1"/>
</dbReference>
<gene>
    <name evidence="1" type="ORF">HNQ81_003079</name>
</gene>
<comment type="caution">
    <text evidence="1">The sequence shown here is derived from an EMBL/GenBank/DDBJ whole genome shotgun (WGS) entry which is preliminary data.</text>
</comment>
<keyword evidence="2" id="KW-1185">Reference proteome</keyword>
<proteinExistence type="predicted"/>
<organism evidence="1 2">
    <name type="scientific">Desulfoprunum benzoelyticum</name>
    <dbReference type="NCBI Taxonomy" id="1506996"/>
    <lineage>
        <taxon>Bacteria</taxon>
        <taxon>Pseudomonadati</taxon>
        <taxon>Thermodesulfobacteriota</taxon>
        <taxon>Desulfobulbia</taxon>
        <taxon>Desulfobulbales</taxon>
        <taxon>Desulfobulbaceae</taxon>
        <taxon>Desulfoprunum</taxon>
    </lineage>
</organism>
<accession>A0A840USZ5</accession>
<dbReference type="AlphaFoldDB" id="A0A840USZ5"/>
<dbReference type="EMBL" id="JACHEO010000023">
    <property type="protein sequence ID" value="MBB5349327.1"/>
    <property type="molecule type" value="Genomic_DNA"/>
</dbReference>
<dbReference type="Proteomes" id="UP000539642">
    <property type="component" value="Unassembled WGS sequence"/>
</dbReference>
<evidence type="ECO:0000313" key="1">
    <source>
        <dbReference type="EMBL" id="MBB5349327.1"/>
    </source>
</evidence>
<reference evidence="1 2" key="1">
    <citation type="submission" date="2020-08" db="EMBL/GenBank/DDBJ databases">
        <title>Genomic Encyclopedia of Type Strains, Phase IV (KMG-IV): sequencing the most valuable type-strain genomes for metagenomic binning, comparative biology and taxonomic classification.</title>
        <authorList>
            <person name="Goeker M."/>
        </authorList>
    </citation>
    <scope>NUCLEOTIDE SEQUENCE [LARGE SCALE GENOMIC DNA]</scope>
    <source>
        <strain evidence="1 2">DSM 28570</strain>
    </source>
</reference>